<comment type="similarity">
    <text evidence="1">Belongs to the SPT2 family.</text>
</comment>
<evidence type="ECO:0000313" key="5">
    <source>
        <dbReference type="Proteomes" id="UP000309340"/>
    </source>
</evidence>
<feature type="compositionally biased region" description="Polar residues" evidence="3">
    <location>
        <begin position="91"/>
        <end position="126"/>
    </location>
</feature>
<accession>A0A4U0X4B1</accession>
<sequence>MTDITTTSFSSLLSSLGDKGQAPPSALRNGPTATTSTQPRPSGVADRFKLTPTNVAAGVKRRSAEPEAAPKPKSIKTDQNGIPSRPAAPSNRFQLTAKPSASRALSPTTQRSGTASGSSTNPTRTLPKQAARPAGALNFPTPPSTADGASAKKKSFASILEKAKAAQAAAATTNAGGIKHKAVEKLTKKERLRMREEALAQQKARRKAPRPGERSRSGTPSTANGAPGGIRKAPAPETRYKGTMKKAAPEPLAWKGTMKPAGSVPKPIPKKGLPQDKYGGYASWSDLDDAEEEEDEGGEGGYGDESDDDMEGGFDDLEAEENAALAAAKKEDQAALAEEERLKREKMERKRKLMELSKHAAAKKKF</sequence>
<proteinExistence type="inferred from homology"/>
<comment type="caution">
    <text evidence="4">The sequence shown here is derived from an EMBL/GenBank/DDBJ whole genome shotgun (WGS) entry which is preliminary data.</text>
</comment>
<dbReference type="AlphaFoldDB" id="A0A4U0X4B1"/>
<feature type="compositionally biased region" description="Low complexity" evidence="3">
    <location>
        <begin position="1"/>
        <end position="16"/>
    </location>
</feature>
<dbReference type="SMART" id="SM00784">
    <property type="entry name" value="SPT2"/>
    <property type="match status" value="1"/>
</dbReference>
<dbReference type="STRING" id="329884.A0A4U0X4B1"/>
<organism evidence="4 5">
    <name type="scientific">Friedmanniomyces simplex</name>
    <dbReference type="NCBI Taxonomy" id="329884"/>
    <lineage>
        <taxon>Eukaryota</taxon>
        <taxon>Fungi</taxon>
        <taxon>Dikarya</taxon>
        <taxon>Ascomycota</taxon>
        <taxon>Pezizomycotina</taxon>
        <taxon>Dothideomycetes</taxon>
        <taxon>Dothideomycetidae</taxon>
        <taxon>Mycosphaerellales</taxon>
        <taxon>Teratosphaeriaceae</taxon>
        <taxon>Friedmanniomyces</taxon>
    </lineage>
</organism>
<evidence type="ECO:0008006" key="6">
    <source>
        <dbReference type="Google" id="ProtNLM"/>
    </source>
</evidence>
<feature type="region of interest" description="Disordered" evidence="3">
    <location>
        <begin position="1"/>
        <end position="366"/>
    </location>
</feature>
<evidence type="ECO:0000256" key="2">
    <source>
        <dbReference type="ARBA" id="ARBA00023054"/>
    </source>
</evidence>
<feature type="compositionally biased region" description="Basic and acidic residues" evidence="3">
    <location>
        <begin position="328"/>
        <end position="358"/>
    </location>
</feature>
<feature type="compositionally biased region" description="Low complexity" evidence="3">
    <location>
        <begin position="165"/>
        <end position="175"/>
    </location>
</feature>
<keyword evidence="5" id="KW-1185">Reference proteome</keyword>
<evidence type="ECO:0000313" key="4">
    <source>
        <dbReference type="EMBL" id="TKA71230.1"/>
    </source>
</evidence>
<feature type="compositionally biased region" description="Polar residues" evidence="3">
    <location>
        <begin position="31"/>
        <end position="40"/>
    </location>
</feature>
<dbReference type="OrthoDB" id="5430658at2759"/>
<protein>
    <recommendedName>
        <fullName evidence="6">SPT2 chromatin protein</fullName>
    </recommendedName>
</protein>
<reference evidence="4 5" key="1">
    <citation type="submission" date="2017-03" db="EMBL/GenBank/DDBJ databases">
        <title>Genomes of endolithic fungi from Antarctica.</title>
        <authorList>
            <person name="Coleine C."/>
            <person name="Masonjones S."/>
            <person name="Stajich J.E."/>
        </authorList>
    </citation>
    <scope>NUCLEOTIDE SEQUENCE [LARGE SCALE GENOMIC DNA]</scope>
    <source>
        <strain evidence="4 5">CCFEE 5184</strain>
    </source>
</reference>
<evidence type="ECO:0000256" key="1">
    <source>
        <dbReference type="ARBA" id="ARBA00006461"/>
    </source>
</evidence>
<dbReference type="InterPro" id="IPR013256">
    <property type="entry name" value="Chromatin_SPT2"/>
</dbReference>
<keyword evidence="2" id="KW-0175">Coiled coil</keyword>
<evidence type="ECO:0000256" key="3">
    <source>
        <dbReference type="SAM" id="MobiDB-lite"/>
    </source>
</evidence>
<dbReference type="EMBL" id="NAJQ01000360">
    <property type="protein sequence ID" value="TKA71230.1"/>
    <property type="molecule type" value="Genomic_DNA"/>
</dbReference>
<name>A0A4U0X4B1_9PEZI</name>
<dbReference type="Proteomes" id="UP000309340">
    <property type="component" value="Unassembled WGS sequence"/>
</dbReference>
<feature type="compositionally biased region" description="Basic and acidic residues" evidence="3">
    <location>
        <begin position="181"/>
        <end position="198"/>
    </location>
</feature>
<gene>
    <name evidence="4" type="ORF">B0A55_05637</name>
</gene>
<feature type="compositionally biased region" description="Acidic residues" evidence="3">
    <location>
        <begin position="286"/>
        <end position="321"/>
    </location>
</feature>